<evidence type="ECO:0000256" key="5">
    <source>
        <dbReference type="ARBA" id="ARBA00022801"/>
    </source>
</evidence>
<dbReference type="Gene3D" id="2.60.40.1180">
    <property type="entry name" value="Golgi alpha-mannosidase II"/>
    <property type="match status" value="1"/>
</dbReference>
<evidence type="ECO:0000256" key="4">
    <source>
        <dbReference type="ARBA" id="ARBA00022729"/>
    </source>
</evidence>
<gene>
    <name evidence="9" type="ORF">DCO56_22860</name>
</gene>
<dbReference type="AlphaFoldDB" id="A0A363NNM7"/>
<sequence length="597" mass="68756">MIPQLRRIAFLSLLILSTSIRLLAQDDRKADWFKDARFGMFIHWGLYSAAEGIWKGEPLRYMNNYAEWLRYRNRVSKEEYGNLAKRFDWSKIDPEQWVLLAKEAGMKYIIITTKHHDGVALWDTKVGTYSLPKLSGANRDAIKEIAAACKKHGMKLGFYYSHWIDWEHPYGWNHQQELSGHVTDPQYNQYWQEKVIPQLRELMSNYGDISLIWFDMWIPYQKSIIKKEQLLQVVRLIRELQPNCLINSRLGLPTDAENVDFETLGDNQFGSNFIAHPWETPGTIAHSWGYNGQENEWKSTSQIFQSLISNVSLNGGFTLNIGPRADGTVPYESVSRLHDVGSWLNTYGQGIYGSTGLSLKNNHFDWGYLTTKTEQHKTVVYAHVFNWPLDHKLRITGIQSKPSNVSLMKGNTSTPLNYDQSLSLIHVDLPADQPDHYVSEVKLTFDGPLELDKNTVPESTFGGFSLKSTNSLKDDLKIVRYNGKNPTHAILTGNTKIDWEVTIPEAGSYTIDFSAHNPNKEPIPFEINVASQQLKGSFGPNKKMVVEPNENNYTEEFVEKRIGTFKFDKPGKYILTYKSQQQLPLWFNWLWLEKTKN</sequence>
<comment type="caution">
    <text evidence="9">The sequence shown here is derived from an EMBL/GenBank/DDBJ whole genome shotgun (WGS) entry which is preliminary data.</text>
</comment>
<feature type="signal peptide" evidence="7">
    <location>
        <begin position="1"/>
        <end position="24"/>
    </location>
</feature>
<dbReference type="Gene3D" id="3.20.20.80">
    <property type="entry name" value="Glycosidases"/>
    <property type="match status" value="1"/>
</dbReference>
<name>A0A363NNM7_9SPHI</name>
<dbReference type="InterPro" id="IPR017853">
    <property type="entry name" value="GH"/>
</dbReference>
<dbReference type="SUPFAM" id="SSF51445">
    <property type="entry name" value="(Trans)glycosidases"/>
    <property type="match status" value="1"/>
</dbReference>
<dbReference type="Gene3D" id="2.60.120.260">
    <property type="entry name" value="Galactose-binding domain-like"/>
    <property type="match status" value="1"/>
</dbReference>
<evidence type="ECO:0000256" key="3">
    <source>
        <dbReference type="ARBA" id="ARBA00012662"/>
    </source>
</evidence>
<evidence type="ECO:0000313" key="9">
    <source>
        <dbReference type="EMBL" id="PUV22395.1"/>
    </source>
</evidence>
<keyword evidence="4 7" id="KW-0732">Signal</keyword>
<dbReference type="PANTHER" id="PTHR10030:SF37">
    <property type="entry name" value="ALPHA-L-FUCOSIDASE-RELATED"/>
    <property type="match status" value="1"/>
</dbReference>
<dbReference type="EC" id="3.2.1.51" evidence="3"/>
<evidence type="ECO:0000313" key="10">
    <source>
        <dbReference type="Proteomes" id="UP000250831"/>
    </source>
</evidence>
<dbReference type="GO" id="GO:0006004">
    <property type="term" value="P:fucose metabolic process"/>
    <property type="evidence" value="ECO:0007669"/>
    <property type="project" value="InterPro"/>
</dbReference>
<dbReference type="InterPro" id="IPR013780">
    <property type="entry name" value="Glyco_hydro_b"/>
</dbReference>
<reference evidence="9 10" key="1">
    <citation type="submission" date="2018-04" db="EMBL/GenBank/DDBJ databases">
        <title>Sphingobacterium sp. M46 Genome.</title>
        <authorList>
            <person name="Cheng J."/>
            <person name="Li Y."/>
        </authorList>
    </citation>
    <scope>NUCLEOTIDE SEQUENCE [LARGE SCALE GENOMIC DNA]</scope>
    <source>
        <strain evidence="9 10">M46</strain>
    </source>
</reference>
<dbReference type="SMART" id="SM00812">
    <property type="entry name" value="Alpha_L_fucos"/>
    <property type="match status" value="1"/>
</dbReference>
<dbReference type="Pfam" id="PF01120">
    <property type="entry name" value="Alpha_L_fucos"/>
    <property type="match status" value="1"/>
</dbReference>
<proteinExistence type="inferred from homology"/>
<evidence type="ECO:0000256" key="1">
    <source>
        <dbReference type="ARBA" id="ARBA00004071"/>
    </source>
</evidence>
<keyword evidence="10" id="KW-1185">Reference proteome</keyword>
<dbReference type="RefSeq" id="WP_108636042.1">
    <property type="nucleotide sequence ID" value="NZ_QCXX01000007.1"/>
</dbReference>
<dbReference type="EMBL" id="QCXX01000007">
    <property type="protein sequence ID" value="PUV22395.1"/>
    <property type="molecule type" value="Genomic_DNA"/>
</dbReference>
<dbReference type="InterPro" id="IPR016286">
    <property type="entry name" value="FUC_metazoa-typ"/>
</dbReference>
<keyword evidence="5" id="KW-0378">Hydrolase</keyword>
<accession>A0A363NNM7</accession>
<dbReference type="Proteomes" id="UP000250831">
    <property type="component" value="Unassembled WGS sequence"/>
</dbReference>
<dbReference type="InterPro" id="IPR000933">
    <property type="entry name" value="Glyco_hydro_29"/>
</dbReference>
<protein>
    <recommendedName>
        <fullName evidence="3">alpha-L-fucosidase</fullName>
        <ecNumber evidence="3">3.2.1.51</ecNumber>
    </recommendedName>
</protein>
<organism evidence="9 10">
    <name type="scientific">Sphingobacterium athyrii</name>
    <dbReference type="NCBI Taxonomy" id="2152717"/>
    <lineage>
        <taxon>Bacteria</taxon>
        <taxon>Pseudomonadati</taxon>
        <taxon>Bacteroidota</taxon>
        <taxon>Sphingobacteriia</taxon>
        <taxon>Sphingobacteriales</taxon>
        <taxon>Sphingobacteriaceae</taxon>
        <taxon>Sphingobacterium</taxon>
    </lineage>
</organism>
<comment type="function">
    <text evidence="1">Alpha-L-fucosidase is responsible for hydrolyzing the alpha-1,6-linked fucose joined to the reducing-end N-acetylglucosamine of the carbohydrate moieties of glycoproteins.</text>
</comment>
<dbReference type="InterPro" id="IPR057739">
    <property type="entry name" value="Glyco_hydro_29_N"/>
</dbReference>
<dbReference type="GO" id="GO:0004560">
    <property type="term" value="F:alpha-L-fucosidase activity"/>
    <property type="evidence" value="ECO:0007669"/>
    <property type="project" value="InterPro"/>
</dbReference>
<dbReference type="PRINTS" id="PR00741">
    <property type="entry name" value="GLHYDRLASE29"/>
</dbReference>
<evidence type="ECO:0000256" key="6">
    <source>
        <dbReference type="ARBA" id="ARBA00023295"/>
    </source>
</evidence>
<dbReference type="OrthoDB" id="107551at2"/>
<comment type="similarity">
    <text evidence="2">Belongs to the glycosyl hydrolase 29 family.</text>
</comment>
<dbReference type="GO" id="GO:0005764">
    <property type="term" value="C:lysosome"/>
    <property type="evidence" value="ECO:0007669"/>
    <property type="project" value="TreeGrafter"/>
</dbReference>
<feature type="domain" description="Glycoside hydrolase family 29 N-terminal" evidence="8">
    <location>
        <begin position="28"/>
        <end position="349"/>
    </location>
</feature>
<keyword evidence="6" id="KW-0326">Glycosidase</keyword>
<dbReference type="PANTHER" id="PTHR10030">
    <property type="entry name" value="ALPHA-L-FUCOSIDASE"/>
    <property type="match status" value="1"/>
</dbReference>
<evidence type="ECO:0000256" key="2">
    <source>
        <dbReference type="ARBA" id="ARBA00007951"/>
    </source>
</evidence>
<dbReference type="GO" id="GO:0016139">
    <property type="term" value="P:glycoside catabolic process"/>
    <property type="evidence" value="ECO:0007669"/>
    <property type="project" value="TreeGrafter"/>
</dbReference>
<feature type="chain" id="PRO_5017059078" description="alpha-L-fucosidase" evidence="7">
    <location>
        <begin position="25"/>
        <end position="597"/>
    </location>
</feature>
<evidence type="ECO:0000256" key="7">
    <source>
        <dbReference type="SAM" id="SignalP"/>
    </source>
</evidence>
<evidence type="ECO:0000259" key="8">
    <source>
        <dbReference type="Pfam" id="PF01120"/>
    </source>
</evidence>